<comment type="caution">
    <text evidence="2">The sequence shown here is derived from an EMBL/GenBank/DDBJ whole genome shotgun (WGS) entry which is preliminary data.</text>
</comment>
<keyword evidence="3" id="KW-1185">Reference proteome</keyword>
<dbReference type="Proteomes" id="UP000654918">
    <property type="component" value="Unassembled WGS sequence"/>
</dbReference>
<organism evidence="2 3">
    <name type="scientific">Colletotrichum plurivorum</name>
    <dbReference type="NCBI Taxonomy" id="2175906"/>
    <lineage>
        <taxon>Eukaryota</taxon>
        <taxon>Fungi</taxon>
        <taxon>Dikarya</taxon>
        <taxon>Ascomycota</taxon>
        <taxon>Pezizomycotina</taxon>
        <taxon>Sordariomycetes</taxon>
        <taxon>Hypocreomycetidae</taxon>
        <taxon>Glomerellales</taxon>
        <taxon>Glomerellaceae</taxon>
        <taxon>Colletotrichum</taxon>
        <taxon>Colletotrichum orchidearum species complex</taxon>
    </lineage>
</organism>
<sequence length="721" mass="81180">MSYYRSISDLGPESFLFYVVAQIGPARHHRPVAVALRDDQKLRRYGFSGVLVVEACLQVIKFLSFPANRVTIEAELALARAFYASRDGELERSHLPEHSAAASSELGILGLDDEEDDFDQKEPGDEPIPQFPFISTTLLLGLSCDPSRSTTCSSQLQPLGMAFRDDIPHHGMVVIDISDLDRIRYGIVAFTLHHMAMVNVPPDRDYDPVEDDPPERGPNPVLEEQRLRTPLSANSYMKKFSYRDHENDGRRVKEVQLRHWVVDPSAMDFIWPSDDIDSESHLIIPKPDRGCKSLGKQSTRSLIEATWQTDNDNMFTFDGLSIIPGFRDSLHRQVLESPQGLGPTLTSAQLLRVMYEKQDDLNWVQFKNISYETVATAIESAELRSARSLSLCVDRMKGDPETLLQTLCRLETGFQSLCFLQEPRRVNDDASASIYVLISTKPEYTQLLLSKDITVTAAYSAPLRKSSWLPTAGYSPPLEAFPVQQMFVRHATFNSDTPFTHECFYLGGGLLGPGRFAAGFLAYLRSFGRDEDLLSFSCAPDLDQDYSDVKITPALADITASMNTRCYWIGPRENRFRPRDDRSRPRDVEEGSWTVLVSHERHDPDLNPPTPLVLRYAFVRARRRIAVGASGPAFGPGDVEVCDLAGFLRATTPHVDAELALRQLEILAEEKRAATAKRLMNTKYPRRLLPQIRPGMSWVSAFHEKSACSILCDFLREDARD</sequence>
<dbReference type="EMBL" id="WIGO01000241">
    <property type="protein sequence ID" value="KAF6822255.1"/>
    <property type="molecule type" value="Genomic_DNA"/>
</dbReference>
<protein>
    <submittedName>
        <fullName evidence="2">Uncharacterized protein</fullName>
    </submittedName>
</protein>
<name>A0A8H6K0N2_9PEZI</name>
<feature type="region of interest" description="Disordered" evidence="1">
    <location>
        <begin position="203"/>
        <end position="223"/>
    </location>
</feature>
<gene>
    <name evidence="2" type="ORF">CPLU01_12115</name>
</gene>
<reference evidence="2" key="1">
    <citation type="journal article" date="2020" name="Phytopathology">
        <title>Genome Sequence Resources of Colletotrichum truncatum, C. plurivorum, C. musicola, and C. sojae: Four Species Pathogenic to Soybean (Glycine max).</title>
        <authorList>
            <person name="Rogerio F."/>
            <person name="Boufleur T.R."/>
            <person name="Ciampi-Guillardi M."/>
            <person name="Sukno S.A."/>
            <person name="Thon M.R."/>
            <person name="Massola Junior N.S."/>
            <person name="Baroncelli R."/>
        </authorList>
    </citation>
    <scope>NUCLEOTIDE SEQUENCE</scope>
    <source>
        <strain evidence="2">LFN00145</strain>
    </source>
</reference>
<evidence type="ECO:0000313" key="2">
    <source>
        <dbReference type="EMBL" id="KAF6822255.1"/>
    </source>
</evidence>
<evidence type="ECO:0000256" key="1">
    <source>
        <dbReference type="SAM" id="MobiDB-lite"/>
    </source>
</evidence>
<evidence type="ECO:0000313" key="3">
    <source>
        <dbReference type="Proteomes" id="UP000654918"/>
    </source>
</evidence>
<proteinExistence type="predicted"/>
<dbReference type="AlphaFoldDB" id="A0A8H6K0N2"/>
<accession>A0A8H6K0N2</accession>